<evidence type="ECO:0000313" key="1">
    <source>
        <dbReference type="EMBL" id="MBP2363350.1"/>
    </source>
</evidence>
<reference evidence="1 2" key="1">
    <citation type="submission" date="2021-03" db="EMBL/GenBank/DDBJ databases">
        <title>Sequencing the genomes of 1000 actinobacteria strains.</title>
        <authorList>
            <person name="Klenk H.-P."/>
        </authorList>
    </citation>
    <scope>NUCLEOTIDE SEQUENCE [LARGE SCALE GENOMIC DNA]</scope>
    <source>
        <strain evidence="1 2">DSM 40843</strain>
    </source>
</reference>
<accession>A0ABS4VHF3</accession>
<dbReference type="Proteomes" id="UP001519311">
    <property type="component" value="Unassembled WGS sequence"/>
</dbReference>
<organism evidence="1 2">
    <name type="scientific">Streptomyces clavifer</name>
    <dbReference type="NCBI Taxonomy" id="68188"/>
    <lineage>
        <taxon>Bacteria</taxon>
        <taxon>Bacillati</taxon>
        <taxon>Actinomycetota</taxon>
        <taxon>Actinomycetes</taxon>
        <taxon>Kitasatosporales</taxon>
        <taxon>Streptomycetaceae</taxon>
        <taxon>Streptomyces</taxon>
    </lineage>
</organism>
<comment type="caution">
    <text evidence="1">The sequence shown here is derived from an EMBL/GenBank/DDBJ whole genome shotgun (WGS) entry which is preliminary data.</text>
</comment>
<dbReference type="RefSeq" id="WP_209471390.1">
    <property type="nucleotide sequence ID" value="NZ_BMWJ01000026.1"/>
</dbReference>
<proteinExistence type="predicted"/>
<sequence length="120" mass="12941">MTAQDHQPRSAAPVDDITPEERAALDALQITDADVNEAMTPVVEQIRTMAEDTGTDLEEFFLSLDEELFGALCVGYLTAKRAGHTGAALERKAERFTLAALARTGRADLGPLAQVLGRSR</sequence>
<evidence type="ECO:0000313" key="2">
    <source>
        <dbReference type="Proteomes" id="UP001519311"/>
    </source>
</evidence>
<keyword evidence="2" id="KW-1185">Reference proteome</keyword>
<protein>
    <submittedName>
        <fullName evidence="1">Uncharacterized protein</fullName>
    </submittedName>
</protein>
<name>A0ABS4VHF3_9ACTN</name>
<gene>
    <name evidence="1" type="ORF">JOF59_005842</name>
</gene>
<dbReference type="EMBL" id="JAGINS010000002">
    <property type="protein sequence ID" value="MBP2363350.1"/>
    <property type="molecule type" value="Genomic_DNA"/>
</dbReference>